<dbReference type="Pfam" id="PF13646">
    <property type="entry name" value="HEAT_2"/>
    <property type="match status" value="1"/>
</dbReference>
<proteinExistence type="predicted"/>
<evidence type="ECO:0000313" key="2">
    <source>
        <dbReference type="Proteomes" id="UP001198151"/>
    </source>
</evidence>
<accession>A0ABS8FZU3</accession>
<dbReference type="RefSeq" id="WP_227708246.1">
    <property type="nucleotide sequence ID" value="NZ_JAJEQX010000022.1"/>
</dbReference>
<evidence type="ECO:0000313" key="1">
    <source>
        <dbReference type="EMBL" id="MCC2255154.1"/>
    </source>
</evidence>
<dbReference type="InterPro" id="IPR016024">
    <property type="entry name" value="ARM-type_fold"/>
</dbReference>
<dbReference type="EMBL" id="JAJEQX010000022">
    <property type="protein sequence ID" value="MCC2255154.1"/>
    <property type="molecule type" value="Genomic_DNA"/>
</dbReference>
<dbReference type="SUPFAM" id="SSF48371">
    <property type="entry name" value="ARM repeat"/>
    <property type="match status" value="1"/>
</dbReference>
<comment type="caution">
    <text evidence="1">The sequence shown here is derived from an EMBL/GenBank/DDBJ whole genome shotgun (WGS) entry which is preliminary data.</text>
</comment>
<name>A0ABS8FZU3_9FIRM</name>
<dbReference type="Gene3D" id="1.25.10.10">
    <property type="entry name" value="Leucine-rich Repeat Variant"/>
    <property type="match status" value="1"/>
</dbReference>
<protein>
    <submittedName>
        <fullName evidence="1">HEAT repeat domain-containing protein</fullName>
    </submittedName>
</protein>
<gene>
    <name evidence="1" type="ORF">LKD70_12125</name>
</gene>
<sequence>MSLVECRQKQIGICGGEEMTKETKLRIMNRLQQHGYVINNINDLFNLSLKERELVPYLLEFLDYLSDESDKEFIVRCLGVKGFTEAIPKMLTEFKNAKNNYYRWAIANSINIIHSMTIEKELIELSSNKKYGTGRQMLVLSLGEYKSDLSINCLVSLLNDEDVRGHALQALGKCGKPEVLSDIEMYCNSDNNWIKKTAINTAKKIRRKYL</sequence>
<dbReference type="Proteomes" id="UP001198151">
    <property type="component" value="Unassembled WGS sequence"/>
</dbReference>
<reference evidence="1 2" key="1">
    <citation type="submission" date="2021-10" db="EMBL/GenBank/DDBJ databases">
        <title>Anaerobic single-cell dispensing facilitates the cultivation of human gut bacteria.</title>
        <authorList>
            <person name="Afrizal A."/>
        </authorList>
    </citation>
    <scope>NUCLEOTIDE SEQUENCE [LARGE SCALE GENOMIC DNA]</scope>
    <source>
        <strain evidence="1 2">CLA-AA-H200</strain>
    </source>
</reference>
<keyword evidence="2" id="KW-1185">Reference proteome</keyword>
<dbReference type="InterPro" id="IPR011989">
    <property type="entry name" value="ARM-like"/>
</dbReference>
<organism evidence="1 2">
    <name type="scientific">Ruminococcus turbiniformis</name>
    <dbReference type="NCBI Taxonomy" id="2881258"/>
    <lineage>
        <taxon>Bacteria</taxon>
        <taxon>Bacillati</taxon>
        <taxon>Bacillota</taxon>
        <taxon>Clostridia</taxon>
        <taxon>Eubacteriales</taxon>
        <taxon>Oscillospiraceae</taxon>
        <taxon>Ruminococcus</taxon>
    </lineage>
</organism>